<protein>
    <recommendedName>
        <fullName evidence="2">Glycine zipper-like domain-containing protein</fullName>
    </recommendedName>
</protein>
<evidence type="ECO:0000259" key="2">
    <source>
        <dbReference type="Pfam" id="PF26273"/>
    </source>
</evidence>
<evidence type="ECO:0000313" key="3">
    <source>
        <dbReference type="EMBL" id="MPM58122.1"/>
    </source>
</evidence>
<feature type="domain" description="Glycine zipper-like" evidence="2">
    <location>
        <begin position="17"/>
        <end position="66"/>
    </location>
</feature>
<reference evidence="3" key="1">
    <citation type="submission" date="2019-08" db="EMBL/GenBank/DDBJ databases">
        <authorList>
            <person name="Kucharzyk K."/>
            <person name="Murdoch R.W."/>
            <person name="Higgins S."/>
            <person name="Loffler F."/>
        </authorList>
    </citation>
    <scope>NUCLEOTIDE SEQUENCE</scope>
</reference>
<organism evidence="3">
    <name type="scientific">bioreactor metagenome</name>
    <dbReference type="NCBI Taxonomy" id="1076179"/>
    <lineage>
        <taxon>unclassified sequences</taxon>
        <taxon>metagenomes</taxon>
        <taxon>ecological metagenomes</taxon>
    </lineage>
</organism>
<sequence length="69" mass="7398">MSQDKDNYNKDITEKDDENQLNNKGTYLALGITFGAAFGVIFHNIAIGVSLGLIIGVAIDANIGSKNKK</sequence>
<keyword evidence="1" id="KW-0472">Membrane</keyword>
<dbReference type="Pfam" id="PF26273">
    <property type="entry name" value="Gly_zipper"/>
    <property type="match status" value="1"/>
</dbReference>
<feature type="transmembrane region" description="Helical" evidence="1">
    <location>
        <begin position="27"/>
        <end position="59"/>
    </location>
</feature>
<keyword evidence="1" id="KW-1133">Transmembrane helix</keyword>
<gene>
    <name evidence="3" type="ORF">SDC9_104951</name>
</gene>
<proteinExistence type="predicted"/>
<comment type="caution">
    <text evidence="3">The sequence shown here is derived from an EMBL/GenBank/DDBJ whole genome shotgun (WGS) entry which is preliminary data.</text>
</comment>
<evidence type="ECO:0000256" key="1">
    <source>
        <dbReference type="SAM" id="Phobius"/>
    </source>
</evidence>
<keyword evidence="1" id="KW-0812">Transmembrane</keyword>
<dbReference type="EMBL" id="VSSQ01016605">
    <property type="protein sequence ID" value="MPM58122.1"/>
    <property type="molecule type" value="Genomic_DNA"/>
</dbReference>
<accession>A0A645AXX7</accession>
<name>A0A645AXX7_9ZZZZ</name>
<dbReference type="InterPro" id="IPR058598">
    <property type="entry name" value="Gly_zipper-like_dom"/>
</dbReference>
<dbReference type="AlphaFoldDB" id="A0A645AXX7"/>